<dbReference type="CDD" id="cd06257">
    <property type="entry name" value="DnaJ"/>
    <property type="match status" value="1"/>
</dbReference>
<name>A0AAW1JKB0_SAPOF</name>
<sequence>MDLVVIRNERPGIWSIRQAELDQDDGFFVGPLPCALFTKAASTNQDERFEEVTRIMGVEPNIPYDIVGVNHKMAAKNLKKRYWKLSLMVHPDKCTHPQAHQAFIKLNKAFKDLQHPDKRKALDDKIMKKEEEEEMKAELRSMCEAAFWRRSQGLSMEGDDVLLAELDMKEPSKRDEWMTSLPPERKFCSQLLQSVIAIFSGVSARARTTSNDGRERIIRCGGAVDDDMANIIVAQLLYLDVVDPT</sequence>
<organism evidence="2 3">
    <name type="scientific">Saponaria officinalis</name>
    <name type="common">Common soapwort</name>
    <name type="synonym">Lychnis saponaria</name>
    <dbReference type="NCBI Taxonomy" id="3572"/>
    <lineage>
        <taxon>Eukaryota</taxon>
        <taxon>Viridiplantae</taxon>
        <taxon>Streptophyta</taxon>
        <taxon>Embryophyta</taxon>
        <taxon>Tracheophyta</taxon>
        <taxon>Spermatophyta</taxon>
        <taxon>Magnoliopsida</taxon>
        <taxon>eudicotyledons</taxon>
        <taxon>Gunneridae</taxon>
        <taxon>Pentapetalae</taxon>
        <taxon>Caryophyllales</taxon>
        <taxon>Caryophyllaceae</taxon>
        <taxon>Caryophylleae</taxon>
        <taxon>Saponaria</taxon>
    </lineage>
</organism>
<proteinExistence type="predicted"/>
<feature type="domain" description="J" evidence="1">
    <location>
        <begin position="62"/>
        <end position="126"/>
    </location>
</feature>
<dbReference type="EMBL" id="JBDFQZ010000007">
    <property type="protein sequence ID" value="KAK9705218.1"/>
    <property type="molecule type" value="Genomic_DNA"/>
</dbReference>
<dbReference type="AlphaFoldDB" id="A0AAW1JKB0"/>
<dbReference type="InterPro" id="IPR036869">
    <property type="entry name" value="J_dom_sf"/>
</dbReference>
<keyword evidence="3" id="KW-1185">Reference proteome</keyword>
<dbReference type="Proteomes" id="UP001443914">
    <property type="component" value="Unassembled WGS sequence"/>
</dbReference>
<reference evidence="2" key="1">
    <citation type="submission" date="2024-03" db="EMBL/GenBank/DDBJ databases">
        <title>WGS assembly of Saponaria officinalis var. Norfolk2.</title>
        <authorList>
            <person name="Jenkins J."/>
            <person name="Shu S."/>
            <person name="Grimwood J."/>
            <person name="Barry K."/>
            <person name="Goodstein D."/>
            <person name="Schmutz J."/>
            <person name="Leebens-Mack J."/>
            <person name="Osbourn A."/>
        </authorList>
    </citation>
    <scope>NUCLEOTIDE SEQUENCE [LARGE SCALE GENOMIC DNA]</scope>
    <source>
        <strain evidence="2">JIC</strain>
    </source>
</reference>
<evidence type="ECO:0000259" key="1">
    <source>
        <dbReference type="PROSITE" id="PS50076"/>
    </source>
</evidence>
<accession>A0AAW1JKB0</accession>
<dbReference type="InterPro" id="IPR001623">
    <property type="entry name" value="DnaJ_domain"/>
</dbReference>
<evidence type="ECO:0000313" key="2">
    <source>
        <dbReference type="EMBL" id="KAK9705218.1"/>
    </source>
</evidence>
<protein>
    <recommendedName>
        <fullName evidence="1">J domain-containing protein</fullName>
    </recommendedName>
</protein>
<evidence type="ECO:0000313" key="3">
    <source>
        <dbReference type="Proteomes" id="UP001443914"/>
    </source>
</evidence>
<dbReference type="PRINTS" id="PR00625">
    <property type="entry name" value="JDOMAIN"/>
</dbReference>
<comment type="caution">
    <text evidence="2">The sequence shown here is derived from an EMBL/GenBank/DDBJ whole genome shotgun (WGS) entry which is preliminary data.</text>
</comment>
<dbReference type="PROSITE" id="PS50076">
    <property type="entry name" value="DNAJ_2"/>
    <property type="match status" value="1"/>
</dbReference>
<dbReference type="SUPFAM" id="SSF46565">
    <property type="entry name" value="Chaperone J-domain"/>
    <property type="match status" value="1"/>
</dbReference>
<gene>
    <name evidence="2" type="ORF">RND81_07G041800</name>
</gene>
<dbReference type="Pfam" id="PF00226">
    <property type="entry name" value="DnaJ"/>
    <property type="match status" value="1"/>
</dbReference>
<dbReference type="SMART" id="SM00271">
    <property type="entry name" value="DnaJ"/>
    <property type="match status" value="1"/>
</dbReference>
<dbReference type="PANTHER" id="PTHR47422:SF1">
    <property type="entry name" value="DNAJ HEAT SHOCK N-TERMINAL DOMAIN-CONTAINING PROTEIN"/>
    <property type="match status" value="1"/>
</dbReference>
<dbReference type="PANTHER" id="PTHR47422">
    <property type="entry name" value="DNAJ HEAT SHOCK N-TERMINAL DOMAIN-CONTAINING PROTEIN"/>
    <property type="match status" value="1"/>
</dbReference>
<dbReference type="Gene3D" id="1.10.287.110">
    <property type="entry name" value="DnaJ domain"/>
    <property type="match status" value="1"/>
</dbReference>